<gene>
    <name evidence="2" type="ORF">Cni_G09268</name>
</gene>
<evidence type="ECO:0000256" key="1">
    <source>
        <dbReference type="SAM" id="MobiDB-lite"/>
    </source>
</evidence>
<dbReference type="EMBL" id="CP136892">
    <property type="protein sequence ID" value="WOL00555.1"/>
    <property type="molecule type" value="Genomic_DNA"/>
</dbReference>
<name>A0AAQ3Q9G4_9LILI</name>
<evidence type="ECO:0000313" key="3">
    <source>
        <dbReference type="Proteomes" id="UP001327560"/>
    </source>
</evidence>
<proteinExistence type="predicted"/>
<dbReference type="PANTHER" id="PTHR34567">
    <property type="entry name" value="FK506-BINDING-LIKE PROTEIN"/>
    <property type="match status" value="1"/>
</dbReference>
<organism evidence="2 3">
    <name type="scientific">Canna indica</name>
    <name type="common">Indian-shot</name>
    <dbReference type="NCBI Taxonomy" id="4628"/>
    <lineage>
        <taxon>Eukaryota</taxon>
        <taxon>Viridiplantae</taxon>
        <taxon>Streptophyta</taxon>
        <taxon>Embryophyta</taxon>
        <taxon>Tracheophyta</taxon>
        <taxon>Spermatophyta</taxon>
        <taxon>Magnoliopsida</taxon>
        <taxon>Liliopsida</taxon>
        <taxon>Zingiberales</taxon>
        <taxon>Cannaceae</taxon>
        <taxon>Canna</taxon>
    </lineage>
</organism>
<feature type="region of interest" description="Disordered" evidence="1">
    <location>
        <begin position="1"/>
        <end position="36"/>
    </location>
</feature>
<keyword evidence="3" id="KW-1185">Reference proteome</keyword>
<evidence type="ECO:0000313" key="2">
    <source>
        <dbReference type="EMBL" id="WOL00555.1"/>
    </source>
</evidence>
<dbReference type="Proteomes" id="UP001327560">
    <property type="component" value="Chromosome 3"/>
</dbReference>
<reference evidence="2 3" key="1">
    <citation type="submission" date="2023-10" db="EMBL/GenBank/DDBJ databases">
        <title>Chromosome-scale genome assembly provides insights into flower coloration mechanisms of Canna indica.</title>
        <authorList>
            <person name="Li C."/>
        </authorList>
    </citation>
    <scope>NUCLEOTIDE SEQUENCE [LARGE SCALE GENOMIC DNA]</scope>
    <source>
        <tissue evidence="2">Flower</tissue>
    </source>
</reference>
<dbReference type="AlphaFoldDB" id="A0AAQ3Q9G4"/>
<feature type="compositionally biased region" description="Polar residues" evidence="1">
    <location>
        <begin position="1"/>
        <end position="11"/>
    </location>
</feature>
<sequence>MGEWTGTQQQGRRLGPTSRYPRKKYGRPPPSPSGSWQQTIPLWEKKFCTDVCLIPWRKLCETKKVMSMYENVVRWDDSAGEEAFRDAKARFWAEINGLPCHIPLPDPEMYIDEVNQETYINPQLLEDLYEPPPIYNANEVEESCGWDSFMFADRPVPVSGWGDIDDFVPNVLLGS</sequence>
<accession>A0AAQ3Q9G4</accession>
<protein>
    <submittedName>
        <fullName evidence="2">Uncharacterized protein</fullName>
    </submittedName>
</protein>
<dbReference type="PANTHER" id="PTHR34567:SF3">
    <property type="entry name" value="FK506-BINDING-LIKE PROTEIN"/>
    <property type="match status" value="1"/>
</dbReference>